<evidence type="ECO:0000256" key="4">
    <source>
        <dbReference type="ARBA" id="ARBA00023004"/>
    </source>
</evidence>
<dbReference type="InterPro" id="IPR036396">
    <property type="entry name" value="Cyt_P450_sf"/>
</dbReference>
<gene>
    <name evidence="8" type="ORF">PIB30_054982</name>
</gene>
<reference evidence="8 9" key="1">
    <citation type="journal article" date="2023" name="Plants (Basel)">
        <title>Bridging the Gap: Combining Genomics and Transcriptomics Approaches to Understand Stylosanthes scabra, an Orphan Legume from the Brazilian Caatinga.</title>
        <authorList>
            <person name="Ferreira-Neto J.R.C."/>
            <person name="da Silva M.D."/>
            <person name="Binneck E."/>
            <person name="de Melo N.F."/>
            <person name="da Silva R.H."/>
            <person name="de Melo A.L.T.M."/>
            <person name="Pandolfi V."/>
            <person name="Bustamante F.O."/>
            <person name="Brasileiro-Vidal A.C."/>
            <person name="Benko-Iseppon A.M."/>
        </authorList>
    </citation>
    <scope>NUCLEOTIDE SEQUENCE [LARGE SCALE GENOMIC DNA]</scope>
    <source>
        <tissue evidence="8">Leaves</tissue>
    </source>
</reference>
<proteinExistence type="inferred from homology"/>
<dbReference type="Gene3D" id="1.10.630.10">
    <property type="entry name" value="Cytochrome P450"/>
    <property type="match status" value="1"/>
</dbReference>
<keyword evidence="7" id="KW-0472">Membrane</keyword>
<keyword evidence="7" id="KW-1133">Transmembrane helix</keyword>
<keyword evidence="2 6" id="KW-0479">Metal-binding</keyword>
<keyword evidence="3 6" id="KW-0560">Oxidoreductase</keyword>
<evidence type="ECO:0000256" key="6">
    <source>
        <dbReference type="RuleBase" id="RU000461"/>
    </source>
</evidence>
<dbReference type="PRINTS" id="PR00385">
    <property type="entry name" value="P450"/>
</dbReference>
<evidence type="ECO:0000313" key="8">
    <source>
        <dbReference type="EMBL" id="MED6160835.1"/>
    </source>
</evidence>
<sequence>MAPSIYYFLLALSFLITLTLLLRFQSRRFKNLPPGPPTLPLIGNLHYLKPPPHRTFAALAASYGDIMSLWFGNRLVVVVSSPSLAQECFTKNDVVLANRPRFLTGKYIFYNYTTLGSASYGDHWRNLRRITTIDVLSNHRLNSFLEIRRDETKRLIEKLGNETSNGEFVKVSLRSRLTEMTFNGMMRMISGKRYYGDDVDMTDVEEAKQFREIITEILSLLGANNKGDFMPLAKLFDFDDLEKRLKRIAKRADSFLQGLIEEHRVAALNNGGADTMIFHLLKLQETQPEYYSDLMIKGLIQAMLLAGTDTSAVSMEWVMAELLNHPEVMKKVKHELDTQIGKERLLEEQDLSKLPYLQNVISESLRLHPPAPLLLPHSTSEDCTIGGYNIPKDTIVLTNAWLIHRDPKLWADAESFKPERFENEGEANKLISFGLGRRACPGLGLAQRTMGLTLGLLMQCFEWKRVSEEKLDMAEDKGIAMPMKVPLEALCKALPTVDGITKY</sequence>
<comment type="caution">
    <text evidence="8">The sequence shown here is derived from an EMBL/GenBank/DDBJ whole genome shotgun (WGS) entry which is preliminary data.</text>
</comment>
<dbReference type="InterPro" id="IPR002401">
    <property type="entry name" value="Cyt_P450_E_grp-I"/>
</dbReference>
<feature type="transmembrane region" description="Helical" evidence="7">
    <location>
        <begin position="6"/>
        <end position="24"/>
    </location>
</feature>
<evidence type="ECO:0000256" key="3">
    <source>
        <dbReference type="ARBA" id="ARBA00023002"/>
    </source>
</evidence>
<organism evidence="8 9">
    <name type="scientific">Stylosanthes scabra</name>
    <dbReference type="NCBI Taxonomy" id="79078"/>
    <lineage>
        <taxon>Eukaryota</taxon>
        <taxon>Viridiplantae</taxon>
        <taxon>Streptophyta</taxon>
        <taxon>Embryophyta</taxon>
        <taxon>Tracheophyta</taxon>
        <taxon>Spermatophyta</taxon>
        <taxon>Magnoliopsida</taxon>
        <taxon>eudicotyledons</taxon>
        <taxon>Gunneridae</taxon>
        <taxon>Pentapetalae</taxon>
        <taxon>rosids</taxon>
        <taxon>fabids</taxon>
        <taxon>Fabales</taxon>
        <taxon>Fabaceae</taxon>
        <taxon>Papilionoideae</taxon>
        <taxon>50 kb inversion clade</taxon>
        <taxon>dalbergioids sensu lato</taxon>
        <taxon>Dalbergieae</taxon>
        <taxon>Pterocarpus clade</taxon>
        <taxon>Stylosanthes</taxon>
    </lineage>
</organism>
<dbReference type="InterPro" id="IPR001128">
    <property type="entry name" value="Cyt_P450"/>
</dbReference>
<dbReference type="PRINTS" id="PR00463">
    <property type="entry name" value="EP450I"/>
</dbReference>
<dbReference type="SUPFAM" id="SSF48264">
    <property type="entry name" value="Cytochrome P450"/>
    <property type="match status" value="1"/>
</dbReference>
<evidence type="ECO:0000256" key="2">
    <source>
        <dbReference type="ARBA" id="ARBA00022723"/>
    </source>
</evidence>
<dbReference type="PANTHER" id="PTHR47947">
    <property type="entry name" value="CYTOCHROME P450 82C3-RELATED"/>
    <property type="match status" value="1"/>
</dbReference>
<dbReference type="Proteomes" id="UP001341840">
    <property type="component" value="Unassembled WGS sequence"/>
</dbReference>
<dbReference type="EMBL" id="JASCZI010121253">
    <property type="protein sequence ID" value="MED6160835.1"/>
    <property type="molecule type" value="Genomic_DNA"/>
</dbReference>
<keyword evidence="5 6" id="KW-0503">Monooxygenase</keyword>
<dbReference type="PROSITE" id="PS00086">
    <property type="entry name" value="CYTOCHROME_P450"/>
    <property type="match status" value="1"/>
</dbReference>
<evidence type="ECO:0000313" key="9">
    <source>
        <dbReference type="Proteomes" id="UP001341840"/>
    </source>
</evidence>
<keyword evidence="7" id="KW-0812">Transmembrane</keyword>
<dbReference type="Pfam" id="PF00067">
    <property type="entry name" value="p450"/>
    <property type="match status" value="1"/>
</dbReference>
<keyword evidence="9" id="KW-1185">Reference proteome</keyword>
<protein>
    <submittedName>
        <fullName evidence="8">Uncharacterized protein</fullName>
    </submittedName>
</protein>
<keyword evidence="1 6" id="KW-0349">Heme</keyword>
<name>A0ABU6UKJ6_9FABA</name>
<accession>A0ABU6UKJ6</accession>
<evidence type="ECO:0000256" key="7">
    <source>
        <dbReference type="SAM" id="Phobius"/>
    </source>
</evidence>
<evidence type="ECO:0000256" key="1">
    <source>
        <dbReference type="ARBA" id="ARBA00022617"/>
    </source>
</evidence>
<dbReference type="CDD" id="cd20653">
    <property type="entry name" value="CYP81"/>
    <property type="match status" value="1"/>
</dbReference>
<dbReference type="PANTHER" id="PTHR47947:SF24">
    <property type="entry name" value="ISOFLAVONE 2'-HYDROXYLASE-LIKE"/>
    <property type="match status" value="1"/>
</dbReference>
<dbReference type="InterPro" id="IPR017972">
    <property type="entry name" value="Cyt_P450_CS"/>
</dbReference>
<evidence type="ECO:0000256" key="5">
    <source>
        <dbReference type="ARBA" id="ARBA00023033"/>
    </source>
</evidence>
<dbReference type="InterPro" id="IPR050651">
    <property type="entry name" value="Plant_Cytochrome_P450_Monoox"/>
</dbReference>
<keyword evidence="4 6" id="KW-0408">Iron</keyword>
<comment type="similarity">
    <text evidence="6">Belongs to the cytochrome P450 family.</text>
</comment>